<reference evidence="2 3" key="1">
    <citation type="submission" date="2018-11" db="EMBL/GenBank/DDBJ databases">
        <title>Sequencing the genomes of 1000 actinobacteria strains.</title>
        <authorList>
            <person name="Klenk H.-P."/>
        </authorList>
    </citation>
    <scope>NUCLEOTIDE SEQUENCE [LARGE SCALE GENOMIC DNA]</scope>
    <source>
        <strain evidence="2 3">DSM 12652</strain>
    </source>
</reference>
<dbReference type="AlphaFoldDB" id="A0A3N2CTT6"/>
<feature type="region of interest" description="Disordered" evidence="1">
    <location>
        <begin position="1"/>
        <end position="30"/>
    </location>
</feature>
<evidence type="ECO:0000313" key="2">
    <source>
        <dbReference type="EMBL" id="ROR90952.1"/>
    </source>
</evidence>
<dbReference type="EMBL" id="RKHO01000001">
    <property type="protein sequence ID" value="ROR90952.1"/>
    <property type="molecule type" value="Genomic_DNA"/>
</dbReference>
<dbReference type="Pfam" id="PF20218">
    <property type="entry name" value="DUF6578"/>
    <property type="match status" value="1"/>
</dbReference>
<sequence>MQSSLMPRDRGQKRLWRMASQQGRDPTSNVTTSLYARPARRAVVASFAAMTACPALRPASTPHSSTGPRCRPGLVTDRLFLGTAHSGSVVNCGLPSIRWHQSIRGLAAVPPAVVTTMCSGATRTRTHARTPASQHSPVATCARLRRIHLYDDCHDVPSCMLVWVEAWQMQCCGKKFRAGRDVTWNLHEHPDVDWLVPAIGKELAAQVDRQEDHHDAPDGAPVTSATVRRIRAMSIKYAPSPDDSEVPIPIPGSARIVDVGKADGWYPEAERRGLSFEGYLVDIDVHH</sequence>
<name>A0A3N2CTT6_9ACTN</name>
<organism evidence="2 3">
    <name type="scientific">Nocardioides aurantiacus</name>
    <dbReference type="NCBI Taxonomy" id="86796"/>
    <lineage>
        <taxon>Bacteria</taxon>
        <taxon>Bacillati</taxon>
        <taxon>Actinomycetota</taxon>
        <taxon>Actinomycetes</taxon>
        <taxon>Propionibacteriales</taxon>
        <taxon>Nocardioidaceae</taxon>
        <taxon>Nocardioides</taxon>
    </lineage>
</organism>
<dbReference type="Proteomes" id="UP000281738">
    <property type="component" value="Unassembled WGS sequence"/>
</dbReference>
<gene>
    <name evidence="2" type="ORF">EDD33_1809</name>
</gene>
<dbReference type="InterPro" id="IPR046485">
    <property type="entry name" value="DUF6578"/>
</dbReference>
<accession>A0A3N2CTT6</accession>
<feature type="compositionally biased region" description="Polar residues" evidence="1">
    <location>
        <begin position="19"/>
        <end position="30"/>
    </location>
</feature>
<proteinExistence type="predicted"/>
<keyword evidence="3" id="KW-1185">Reference proteome</keyword>
<comment type="caution">
    <text evidence="2">The sequence shown here is derived from an EMBL/GenBank/DDBJ whole genome shotgun (WGS) entry which is preliminary data.</text>
</comment>
<protein>
    <submittedName>
        <fullName evidence="2">Uncharacterized protein</fullName>
    </submittedName>
</protein>
<evidence type="ECO:0000256" key="1">
    <source>
        <dbReference type="SAM" id="MobiDB-lite"/>
    </source>
</evidence>
<evidence type="ECO:0000313" key="3">
    <source>
        <dbReference type="Proteomes" id="UP000281738"/>
    </source>
</evidence>